<evidence type="ECO:0000313" key="2">
    <source>
        <dbReference type="EMBL" id="KAK3201636.1"/>
    </source>
</evidence>
<accession>A0AAN6RDJ0</accession>
<feature type="region of interest" description="Disordered" evidence="1">
    <location>
        <begin position="129"/>
        <end position="150"/>
    </location>
</feature>
<reference evidence="2 3" key="1">
    <citation type="submission" date="2021-02" db="EMBL/GenBank/DDBJ databases">
        <title>Genome assembly of Pseudopithomyces chartarum.</title>
        <authorList>
            <person name="Jauregui R."/>
            <person name="Singh J."/>
            <person name="Voisey C."/>
        </authorList>
    </citation>
    <scope>NUCLEOTIDE SEQUENCE [LARGE SCALE GENOMIC DNA]</scope>
    <source>
        <strain evidence="2 3">AGR01</strain>
    </source>
</reference>
<sequence length="427" mass="46918">MNRGEMLELKFYAHPRPAIHARIITAAGQETMREAFEDDDCAASWIGALQEMAATLRHGTHGPHDDYGPLDNMIDDHMEDDSATADTAPGNASPTLPGNNITNDFGLFDQSPYNSPTYRRHSLAPFTPYHLPGSDLQDGDSRLSSAEPPSNVLDLDTSTLEQQLYLSAKDHVFQETVAHVYFPGPESLVSPSPSYRAAMHASTAGSPTRRRAHTRSNSSTANMALETTNVLATAELETPGSGSPSRGSSSTGDHPNLSVTSYSTPRDIASQERNKKLEVLLAKLRDHAIPDRQEHNEKVQRLYSDQESRAEGGPISFEQFGQLLGRLGDVCNTIGVLYSLLSWEIFRWEEERLVTSENVSELAAAKRMNERMSRVSNRRARSKDWASDGRKAAGMVFGAIAPLSTMARSFALLVLAGKLFLIQFFVP</sequence>
<dbReference type="EMBL" id="WVTA01000015">
    <property type="protein sequence ID" value="KAK3201636.1"/>
    <property type="molecule type" value="Genomic_DNA"/>
</dbReference>
<organism evidence="2 3">
    <name type="scientific">Pseudopithomyces chartarum</name>
    <dbReference type="NCBI Taxonomy" id="1892770"/>
    <lineage>
        <taxon>Eukaryota</taxon>
        <taxon>Fungi</taxon>
        <taxon>Dikarya</taxon>
        <taxon>Ascomycota</taxon>
        <taxon>Pezizomycotina</taxon>
        <taxon>Dothideomycetes</taxon>
        <taxon>Pleosporomycetidae</taxon>
        <taxon>Pleosporales</taxon>
        <taxon>Massarineae</taxon>
        <taxon>Didymosphaeriaceae</taxon>
        <taxon>Pseudopithomyces</taxon>
    </lineage>
</organism>
<proteinExistence type="predicted"/>
<comment type="caution">
    <text evidence="2">The sequence shown here is derived from an EMBL/GenBank/DDBJ whole genome shotgun (WGS) entry which is preliminary data.</text>
</comment>
<feature type="compositionally biased region" description="Polar residues" evidence="1">
    <location>
        <begin position="215"/>
        <end position="224"/>
    </location>
</feature>
<name>A0AAN6RDJ0_9PLEO</name>
<feature type="region of interest" description="Disordered" evidence="1">
    <location>
        <begin position="76"/>
        <end position="103"/>
    </location>
</feature>
<gene>
    <name evidence="2" type="ORF">GRF29_164g45221</name>
</gene>
<evidence type="ECO:0000313" key="3">
    <source>
        <dbReference type="Proteomes" id="UP001280581"/>
    </source>
</evidence>
<feature type="region of interest" description="Disordered" evidence="1">
    <location>
        <begin position="193"/>
        <end position="224"/>
    </location>
</feature>
<evidence type="ECO:0000256" key="1">
    <source>
        <dbReference type="SAM" id="MobiDB-lite"/>
    </source>
</evidence>
<dbReference type="Proteomes" id="UP001280581">
    <property type="component" value="Unassembled WGS sequence"/>
</dbReference>
<feature type="region of interest" description="Disordered" evidence="1">
    <location>
        <begin position="236"/>
        <end position="270"/>
    </location>
</feature>
<feature type="compositionally biased region" description="Low complexity" evidence="1">
    <location>
        <begin position="238"/>
        <end position="252"/>
    </location>
</feature>
<protein>
    <submittedName>
        <fullName evidence="2">Uncharacterized protein</fullName>
    </submittedName>
</protein>
<dbReference type="AlphaFoldDB" id="A0AAN6RDJ0"/>
<feature type="compositionally biased region" description="Polar residues" evidence="1">
    <location>
        <begin position="90"/>
        <end position="103"/>
    </location>
</feature>
<keyword evidence="3" id="KW-1185">Reference proteome</keyword>